<comment type="caution">
    <text evidence="10">The sequence shown here is derived from an EMBL/GenBank/DDBJ whole genome shotgun (WGS) entry which is preliminary data.</text>
</comment>
<evidence type="ECO:0000256" key="9">
    <source>
        <dbReference type="SAM" id="Phobius"/>
    </source>
</evidence>
<feature type="transmembrane region" description="Helical" evidence="9">
    <location>
        <begin position="203"/>
        <end position="222"/>
    </location>
</feature>
<feature type="transmembrane region" description="Helical" evidence="9">
    <location>
        <begin position="538"/>
        <end position="557"/>
    </location>
</feature>
<gene>
    <name evidence="10" type="ORF">Cba03nite_03460</name>
</gene>
<feature type="transmembrane region" description="Helical" evidence="9">
    <location>
        <begin position="104"/>
        <end position="125"/>
    </location>
</feature>
<evidence type="ECO:0000256" key="3">
    <source>
        <dbReference type="ARBA" id="ARBA00022679"/>
    </source>
</evidence>
<feature type="transmembrane region" description="Helical" evidence="9">
    <location>
        <begin position="474"/>
        <end position="497"/>
    </location>
</feature>
<evidence type="ECO:0000256" key="1">
    <source>
        <dbReference type="ARBA" id="ARBA00004141"/>
    </source>
</evidence>
<feature type="transmembrane region" description="Helical" evidence="9">
    <location>
        <begin position="52"/>
        <end position="72"/>
    </location>
</feature>
<evidence type="ECO:0000256" key="8">
    <source>
        <dbReference type="SAM" id="MobiDB-lite"/>
    </source>
</evidence>
<reference evidence="10 11" key="1">
    <citation type="submission" date="2021-01" db="EMBL/GenBank/DDBJ databases">
        <title>Whole genome shotgun sequence of Catellatospora bangladeshensis NBRC 107357.</title>
        <authorList>
            <person name="Komaki H."/>
            <person name="Tamura T."/>
        </authorList>
    </citation>
    <scope>NUCLEOTIDE SEQUENCE [LARGE SCALE GENOMIC DNA]</scope>
    <source>
        <strain evidence="10 11">NBRC 107357</strain>
    </source>
</reference>
<evidence type="ECO:0000313" key="11">
    <source>
        <dbReference type="Proteomes" id="UP000601223"/>
    </source>
</evidence>
<organism evidence="10 11">
    <name type="scientific">Catellatospora bangladeshensis</name>
    <dbReference type="NCBI Taxonomy" id="310355"/>
    <lineage>
        <taxon>Bacteria</taxon>
        <taxon>Bacillati</taxon>
        <taxon>Actinomycetota</taxon>
        <taxon>Actinomycetes</taxon>
        <taxon>Micromonosporales</taxon>
        <taxon>Micromonosporaceae</taxon>
        <taxon>Catellatospora</taxon>
    </lineage>
</organism>
<name>A0A8J3JEC6_9ACTN</name>
<dbReference type="NCBIfam" id="NF038066">
    <property type="entry name" value="MptB"/>
    <property type="match status" value="1"/>
</dbReference>
<evidence type="ECO:0008006" key="12">
    <source>
        <dbReference type="Google" id="ProtNLM"/>
    </source>
</evidence>
<dbReference type="EMBL" id="BONF01000003">
    <property type="protein sequence ID" value="GIF78997.1"/>
    <property type="molecule type" value="Genomic_DNA"/>
</dbReference>
<evidence type="ECO:0000256" key="7">
    <source>
        <dbReference type="ARBA" id="ARBA00043987"/>
    </source>
</evidence>
<keyword evidence="4 9" id="KW-0812">Transmembrane</keyword>
<accession>A0A8J3JEC6</accession>
<feature type="region of interest" description="Disordered" evidence="8">
    <location>
        <begin position="286"/>
        <end position="321"/>
    </location>
</feature>
<evidence type="ECO:0000313" key="10">
    <source>
        <dbReference type="EMBL" id="GIF78997.1"/>
    </source>
</evidence>
<evidence type="ECO:0000256" key="6">
    <source>
        <dbReference type="ARBA" id="ARBA00023136"/>
    </source>
</evidence>
<keyword evidence="11" id="KW-1185">Reference proteome</keyword>
<dbReference type="GO" id="GO:0016757">
    <property type="term" value="F:glycosyltransferase activity"/>
    <property type="evidence" value="ECO:0007669"/>
    <property type="project" value="UniProtKB-KW"/>
</dbReference>
<evidence type="ECO:0000256" key="2">
    <source>
        <dbReference type="ARBA" id="ARBA00022676"/>
    </source>
</evidence>
<keyword evidence="3" id="KW-0808">Transferase</keyword>
<comment type="similarity">
    <text evidence="7">Belongs to the MptA/B family.</text>
</comment>
<evidence type="ECO:0000256" key="4">
    <source>
        <dbReference type="ARBA" id="ARBA00022692"/>
    </source>
</evidence>
<evidence type="ECO:0000256" key="5">
    <source>
        <dbReference type="ARBA" id="ARBA00022989"/>
    </source>
</evidence>
<feature type="transmembrane region" description="Helical" evidence="9">
    <location>
        <begin position="344"/>
        <end position="371"/>
    </location>
</feature>
<protein>
    <recommendedName>
        <fullName evidence="12">DUF2029 domain-containing protein</fullName>
    </recommendedName>
</protein>
<feature type="transmembrane region" description="Helical" evidence="9">
    <location>
        <begin position="378"/>
        <end position="403"/>
    </location>
</feature>
<feature type="transmembrane region" description="Helical" evidence="9">
    <location>
        <begin position="177"/>
        <end position="196"/>
    </location>
</feature>
<keyword evidence="2" id="KW-0328">Glycosyltransferase</keyword>
<dbReference type="InterPro" id="IPR049829">
    <property type="entry name" value="MptA/B-like"/>
</dbReference>
<dbReference type="GO" id="GO:0016020">
    <property type="term" value="C:membrane"/>
    <property type="evidence" value="ECO:0007669"/>
    <property type="project" value="UniProtKB-SubCell"/>
</dbReference>
<keyword evidence="6 9" id="KW-0472">Membrane</keyword>
<feature type="transmembrane region" description="Helical" evidence="9">
    <location>
        <begin position="441"/>
        <end position="462"/>
    </location>
</feature>
<dbReference type="RefSeq" id="WP_203740906.1">
    <property type="nucleotide sequence ID" value="NZ_BONF01000003.1"/>
</dbReference>
<dbReference type="Proteomes" id="UP000601223">
    <property type="component" value="Unassembled WGS sequence"/>
</dbReference>
<comment type="subcellular location">
    <subcellularLocation>
        <location evidence="1">Membrane</location>
        <topology evidence="1">Multi-pass membrane protein</topology>
    </subcellularLocation>
</comment>
<feature type="transmembrane region" description="Helical" evidence="9">
    <location>
        <begin position="252"/>
        <end position="270"/>
    </location>
</feature>
<feature type="transmembrane region" description="Helical" evidence="9">
    <location>
        <begin position="228"/>
        <end position="245"/>
    </location>
</feature>
<proteinExistence type="inferred from homology"/>
<dbReference type="Pfam" id="PF26314">
    <property type="entry name" value="MptA_B_family"/>
    <property type="match status" value="1"/>
</dbReference>
<dbReference type="AlphaFoldDB" id="A0A8J3JEC6"/>
<sequence>MLPRHVTTRAAVALGCVSGVLLAVSAFLAGALPGGDPGPGLRLGGFGAVPASFLAGLLCWLAGMTGWTAAWWQLGRLLPRAHAPTLPLEQHRGSMEHGRARDAGVALTAGRVLLIGAAWAAPLLFAPPLGSRDVYAYACQGWLWRAGVDPYALGVADGGCPWSAAVPELWWHTPTPYGPAAVVLSGAVTWLGGLLGALGGLRLLALAALALLAATLPTVARACGVPLPAAYWLALLTPLTAAHALSAAHNDIVVAALTVTALALAVTLAPPPQDHVDLARTVAHSPVSPVSSPQFTQDQRSVGGPAEPARPEPGEERGSFGESAAHGALTSAVSPKLARWSAGWAAALAGAAVAGAVGIKVTAVVVVPFVLVLLGRRWWVGAVAGVGGFALFSVVSGLGLGWVGALRGTGELAQWSSPPTAVGMTVGYLLRGVGLGEWADAAVTVARVLGVLMLAAIGLVALRHAWRHRGQARVVVLACGWVMAATALLGPVFYPWYAVAPLAVLAAAETDARRRRWLAVAAAGCAFLTLPNGLGVPVLTKAVGAFAVTAALIAAAVRSRPRARA</sequence>
<keyword evidence="5 9" id="KW-1133">Transmembrane helix</keyword>
<feature type="transmembrane region" description="Helical" evidence="9">
    <location>
        <begin position="12"/>
        <end position="32"/>
    </location>
</feature>
<feature type="compositionally biased region" description="Basic and acidic residues" evidence="8">
    <location>
        <begin position="309"/>
        <end position="319"/>
    </location>
</feature>